<evidence type="ECO:0000259" key="6">
    <source>
        <dbReference type="PROSITE" id="PS51194"/>
    </source>
</evidence>
<dbReference type="Gene3D" id="3.40.50.300">
    <property type="entry name" value="P-loop containing nucleotide triphosphate hydrolases"/>
    <property type="match status" value="2"/>
</dbReference>
<feature type="domain" description="Helicase C-terminal" evidence="6">
    <location>
        <begin position="308"/>
        <end position="495"/>
    </location>
</feature>
<reference evidence="8" key="1">
    <citation type="submission" date="2015-10" db="EMBL/GenBank/DDBJ databases">
        <title>Genome of Paenibacillus bovis sp. nov.</title>
        <authorList>
            <person name="Wu Z."/>
            <person name="Gao C."/>
            <person name="Liu Z."/>
            <person name="Zheng H."/>
        </authorList>
    </citation>
    <scope>NUCLEOTIDE SEQUENCE [LARGE SCALE GENOMIC DNA]</scope>
    <source>
        <strain evidence="8">BD3526</strain>
    </source>
</reference>
<dbReference type="GO" id="GO:0003676">
    <property type="term" value="F:nucleic acid binding"/>
    <property type="evidence" value="ECO:0007669"/>
    <property type="project" value="InterPro"/>
</dbReference>
<feature type="domain" description="Helicase ATP-binding" evidence="5">
    <location>
        <begin position="119"/>
        <end position="243"/>
    </location>
</feature>
<dbReference type="GO" id="GO:0016787">
    <property type="term" value="F:hydrolase activity"/>
    <property type="evidence" value="ECO:0007669"/>
    <property type="project" value="UniProtKB-KW"/>
</dbReference>
<dbReference type="Pfam" id="PF00270">
    <property type="entry name" value="DEAD"/>
    <property type="match status" value="1"/>
</dbReference>
<organism evidence="7 8">
    <name type="scientific">Paenibacillus bovis</name>
    <dbReference type="NCBI Taxonomy" id="1616788"/>
    <lineage>
        <taxon>Bacteria</taxon>
        <taxon>Bacillati</taxon>
        <taxon>Bacillota</taxon>
        <taxon>Bacilli</taxon>
        <taxon>Bacillales</taxon>
        <taxon>Paenibacillaceae</taxon>
        <taxon>Paenibacillus</taxon>
    </lineage>
</organism>
<dbReference type="InterPro" id="IPR014001">
    <property type="entry name" value="Helicase_ATP-bd"/>
</dbReference>
<dbReference type="Pfam" id="PF00271">
    <property type="entry name" value="Helicase_C"/>
    <property type="match status" value="1"/>
</dbReference>
<sequence>MNNHEHVDFIVKNLRTKDSYELNELFSYAQLCSKLLRRKETEDLGRRILINVLDNWNKIEESYYEIWSDLVESAGFYPYLDKDRISSNLKSTSSNIRKNYHSSKFLEKKLLHEEQFLLKNYINQGGNLIVSAPTSFGKSLLIEEVVASLKYKNIVIIQPTLALLDETRKKLNKYKNDYKIIVRTSQEASFDKGNLFLLTAERVMEYKSLPKIDFFVIDEFYKLSSRRGDERSDVLNNAMNLLLNKHQANFYLLGPNISGISEGFAQQYNAKFYRTNYSLVDNISIDIFQAHEGKFGQSGNKKIYKESVLFNLLDSLKSEQSLIYCSSPARARKLAAAYQIHLSQKNTIQLSSNNLSLIEWIEMNISKEWCLSNCLKYGIGFHDGALQKHISSSIIDYFNSNKINFLFCTSTIIEGVNTSAKNVIYFDEKIGKKHAIDFFDYNNIKGRSGRMMVHYIGKIYNFNKPPKMQEVIIDIPFFEQSPISDEILIHLDEKQIRDKNSDQYEKMMKIPLRERELFKKNGDLVQGQKNILNTLRSEIEVQYYNLNWTTYPNYQQLSYVLNLAWNNLIRENENVAPMTIKKLVKVTMDYSHSQSIMKLVENNVNYYKTLPSYKLKNDNEILDLAIQEAFQTLRHWFQYKVPKWLNVINEIQKFVCKEKNLVAGDFSFFASQIENDFIRENLSILIEYGIPNSAIRKLEKILPSQISEENIIKMIQQNEYHSIQTLIKYERDKLKELF</sequence>
<evidence type="ECO:0000256" key="1">
    <source>
        <dbReference type="ARBA" id="ARBA00022741"/>
    </source>
</evidence>
<keyword evidence="4" id="KW-0067">ATP-binding</keyword>
<evidence type="ECO:0000256" key="3">
    <source>
        <dbReference type="ARBA" id="ARBA00022806"/>
    </source>
</evidence>
<name>A0A172ZLP5_9BACL</name>
<dbReference type="PANTHER" id="PTHR47961">
    <property type="entry name" value="DNA POLYMERASE THETA, PUTATIVE (AFU_ORTHOLOGUE AFUA_1G05260)-RELATED"/>
    <property type="match status" value="1"/>
</dbReference>
<dbReference type="InterPro" id="IPR050474">
    <property type="entry name" value="Hel308_SKI2-like"/>
</dbReference>
<gene>
    <name evidence="7" type="ORF">AR543_00450</name>
</gene>
<dbReference type="InterPro" id="IPR027417">
    <property type="entry name" value="P-loop_NTPase"/>
</dbReference>
<protein>
    <submittedName>
        <fullName evidence="7">Helicase</fullName>
    </submittedName>
</protein>
<dbReference type="PANTHER" id="PTHR47961:SF6">
    <property type="entry name" value="DNA-DIRECTED DNA POLYMERASE"/>
    <property type="match status" value="1"/>
</dbReference>
<evidence type="ECO:0000313" key="7">
    <source>
        <dbReference type="EMBL" id="ANF98556.1"/>
    </source>
</evidence>
<dbReference type="GO" id="GO:0005524">
    <property type="term" value="F:ATP binding"/>
    <property type="evidence" value="ECO:0007669"/>
    <property type="project" value="UniProtKB-KW"/>
</dbReference>
<keyword evidence="8" id="KW-1185">Reference proteome</keyword>
<accession>A0A172ZLP5</accession>
<dbReference type="GO" id="GO:0004386">
    <property type="term" value="F:helicase activity"/>
    <property type="evidence" value="ECO:0007669"/>
    <property type="project" value="UniProtKB-KW"/>
</dbReference>
<dbReference type="STRING" id="1616788.AR543_00450"/>
<evidence type="ECO:0000256" key="4">
    <source>
        <dbReference type="ARBA" id="ARBA00022840"/>
    </source>
</evidence>
<proteinExistence type="predicted"/>
<dbReference type="InterPro" id="IPR011545">
    <property type="entry name" value="DEAD/DEAH_box_helicase_dom"/>
</dbReference>
<evidence type="ECO:0000259" key="5">
    <source>
        <dbReference type="PROSITE" id="PS51192"/>
    </source>
</evidence>
<reference evidence="7 8" key="2">
    <citation type="journal article" date="2016" name="Int. J. Syst. Evol. Microbiol.">
        <title>Paenibacillus bovis sp. nov., isolated from raw yak (Bos grunniens) milk.</title>
        <authorList>
            <person name="Gao C."/>
            <person name="Han J."/>
            <person name="Liu Z."/>
            <person name="Xu X."/>
            <person name="Hang F."/>
            <person name="Wu Z."/>
        </authorList>
    </citation>
    <scope>NUCLEOTIDE SEQUENCE [LARGE SCALE GENOMIC DNA]</scope>
    <source>
        <strain evidence="7 8">BD3526</strain>
    </source>
</reference>
<evidence type="ECO:0000256" key="2">
    <source>
        <dbReference type="ARBA" id="ARBA00022801"/>
    </source>
</evidence>
<keyword evidence="2" id="KW-0378">Hydrolase</keyword>
<keyword evidence="3 7" id="KW-0347">Helicase</keyword>
<dbReference type="EMBL" id="CP013023">
    <property type="protein sequence ID" value="ANF98556.1"/>
    <property type="molecule type" value="Genomic_DNA"/>
</dbReference>
<dbReference type="InterPro" id="IPR001650">
    <property type="entry name" value="Helicase_C-like"/>
</dbReference>
<dbReference type="PROSITE" id="PS51194">
    <property type="entry name" value="HELICASE_CTER"/>
    <property type="match status" value="1"/>
</dbReference>
<dbReference type="PROSITE" id="PS51192">
    <property type="entry name" value="HELICASE_ATP_BIND_1"/>
    <property type="match status" value="1"/>
</dbReference>
<dbReference type="SUPFAM" id="SSF52540">
    <property type="entry name" value="P-loop containing nucleoside triphosphate hydrolases"/>
    <property type="match status" value="1"/>
</dbReference>
<dbReference type="KEGG" id="pbv:AR543_00450"/>
<dbReference type="OrthoDB" id="9815222at2"/>
<keyword evidence="1" id="KW-0547">Nucleotide-binding</keyword>
<dbReference type="AlphaFoldDB" id="A0A172ZLP5"/>
<dbReference type="SMART" id="SM00490">
    <property type="entry name" value="HELICc"/>
    <property type="match status" value="1"/>
</dbReference>
<evidence type="ECO:0000313" key="8">
    <source>
        <dbReference type="Proteomes" id="UP000078148"/>
    </source>
</evidence>
<dbReference type="Proteomes" id="UP000078148">
    <property type="component" value="Chromosome"/>
</dbReference>